<keyword evidence="2" id="KW-1003">Cell membrane</keyword>
<evidence type="ECO:0000259" key="7">
    <source>
        <dbReference type="Pfam" id="PF00535"/>
    </source>
</evidence>
<keyword evidence="4 8" id="KW-0808">Transferase</keyword>
<evidence type="ECO:0000313" key="8">
    <source>
        <dbReference type="EMBL" id="GIU46397.1"/>
    </source>
</evidence>
<feature type="domain" description="Glycosyltransferase 2-like" evidence="7">
    <location>
        <begin position="5"/>
        <end position="172"/>
    </location>
</feature>
<keyword evidence="3" id="KW-0997">Cell inner membrane</keyword>
<proteinExistence type="predicted"/>
<dbReference type="InterPro" id="IPR029044">
    <property type="entry name" value="Nucleotide-diphossugar_trans"/>
</dbReference>
<dbReference type="SUPFAM" id="SSF53448">
    <property type="entry name" value="Nucleotide-diphospho-sugar transferases"/>
    <property type="match status" value="1"/>
</dbReference>
<gene>
    <name evidence="8" type="ORF">TUM4630_16780</name>
</gene>
<dbReference type="Pfam" id="PF03279">
    <property type="entry name" value="Lip_A_acyltrans"/>
    <property type="match status" value="1"/>
</dbReference>
<comment type="subcellular location">
    <subcellularLocation>
        <location evidence="1">Cell inner membrane</location>
    </subcellularLocation>
</comment>
<dbReference type="InterPro" id="IPR001173">
    <property type="entry name" value="Glyco_trans_2-like"/>
</dbReference>
<keyword evidence="6" id="KW-0012">Acyltransferase</keyword>
<dbReference type="CDD" id="cd04179">
    <property type="entry name" value="DPM_DPG-synthase_like"/>
    <property type="match status" value="1"/>
</dbReference>
<dbReference type="Gene3D" id="3.90.550.10">
    <property type="entry name" value="Spore Coat Polysaccharide Biosynthesis Protein SpsA, Chain A"/>
    <property type="match status" value="1"/>
</dbReference>
<dbReference type="GO" id="GO:0016740">
    <property type="term" value="F:transferase activity"/>
    <property type="evidence" value="ECO:0007669"/>
    <property type="project" value="UniProtKB-KW"/>
</dbReference>
<dbReference type="InterPro" id="IPR004960">
    <property type="entry name" value="LipA_acyltrans"/>
</dbReference>
<comment type="caution">
    <text evidence="8">The sequence shown here is derived from an EMBL/GenBank/DDBJ whole genome shotgun (WGS) entry which is preliminary data.</text>
</comment>
<dbReference type="Pfam" id="PF00535">
    <property type="entry name" value="Glycos_transf_2"/>
    <property type="match status" value="1"/>
</dbReference>
<evidence type="ECO:0000256" key="4">
    <source>
        <dbReference type="ARBA" id="ARBA00022679"/>
    </source>
</evidence>
<evidence type="ECO:0000256" key="3">
    <source>
        <dbReference type="ARBA" id="ARBA00022519"/>
    </source>
</evidence>
<sequence>MQLALVIPNYNHQQAIKQTLERLAPLALPCYLVNDGSNDETRYLLSQLAEQYDWVTLLHHPYNRGKGAAVTTGLRAAYADGFTHALQVDADGQHDLDDIPAFIEHAKARPEAVISGQPQYDDSVPKGRLYGRYITHFWVWVETLSFEIKDAMCGFRVYPLTATERLFLTEALGERMDFDIEILVKLYWQGTRIVHLPTKVIYPEDGSSHFQGVRDNLRISALHTKLFFTMLKRLPKRLLRQSEPQQARHWSRISERGSYWGIKLLASSYKIGGHWLCRAIMYPVIGYFFLTGSSARAASLQFLQQVKRVEPQHPQLKGKIGWRHSLKHFISFGNAALDRIDAWCNRLQMNQVDFANRALLYQQIEQGKGAVLLASHLGNIELCRAISSHQHKIKVNVMVLTENAENFNRVLKQLNPDSALNLIQVSELGPTTSMLLHEKIAQGELVVIAGDRTSSRSQGRVVYAPFMGKPAPFPQGPFILAGLLDCPVYLMFCLREQGRYRVYLEHFSDTLKGPRAGRMQRLEQAIGRYSARLEYYARREPLQWFNFFDFWRKDDEHLRAANSTRPPTVNRTDK</sequence>
<dbReference type="EMBL" id="BPFB01000016">
    <property type="protein sequence ID" value="GIU46397.1"/>
    <property type="molecule type" value="Genomic_DNA"/>
</dbReference>
<keyword evidence="9" id="KW-1185">Reference proteome</keyword>
<dbReference type="PANTHER" id="PTHR10859">
    <property type="entry name" value="GLYCOSYL TRANSFERASE"/>
    <property type="match status" value="1"/>
</dbReference>
<dbReference type="RefSeq" id="WP_119978548.1">
    <property type="nucleotide sequence ID" value="NZ_BPFB01000016.1"/>
</dbReference>
<evidence type="ECO:0000256" key="2">
    <source>
        <dbReference type="ARBA" id="ARBA00022475"/>
    </source>
</evidence>
<dbReference type="PANTHER" id="PTHR10859:SF91">
    <property type="entry name" value="DOLICHYL-PHOSPHATE BETA-GLUCOSYLTRANSFERASE"/>
    <property type="match status" value="1"/>
</dbReference>
<dbReference type="CDD" id="cd07984">
    <property type="entry name" value="LPLAT_LABLAT-like"/>
    <property type="match status" value="1"/>
</dbReference>
<protein>
    <submittedName>
        <fullName evidence="8">Glycosyl transferase family 2</fullName>
    </submittedName>
</protein>
<organism evidence="8 9">
    <name type="scientific">Shewanella algidipiscicola</name>
    <dbReference type="NCBI Taxonomy" id="614070"/>
    <lineage>
        <taxon>Bacteria</taxon>
        <taxon>Pseudomonadati</taxon>
        <taxon>Pseudomonadota</taxon>
        <taxon>Gammaproteobacteria</taxon>
        <taxon>Alteromonadales</taxon>
        <taxon>Shewanellaceae</taxon>
        <taxon>Shewanella</taxon>
    </lineage>
</organism>
<evidence type="ECO:0000313" key="9">
    <source>
        <dbReference type="Proteomes" id="UP000761574"/>
    </source>
</evidence>
<name>A0ABQ4PG83_9GAMM</name>
<dbReference type="Proteomes" id="UP000761574">
    <property type="component" value="Unassembled WGS sequence"/>
</dbReference>
<accession>A0ABQ4PG83</accession>
<evidence type="ECO:0000256" key="6">
    <source>
        <dbReference type="ARBA" id="ARBA00023315"/>
    </source>
</evidence>
<reference evidence="8 9" key="1">
    <citation type="submission" date="2021-05" db="EMBL/GenBank/DDBJ databases">
        <title>Molecular characterization for Shewanella algae harboring chromosomal blaOXA-55-like strains isolated from clinical and environment sample.</title>
        <authorList>
            <person name="Ohama Y."/>
            <person name="Aoki K."/>
            <person name="Harada S."/>
            <person name="Moriya K."/>
            <person name="Ishii Y."/>
            <person name="Tateda K."/>
        </authorList>
    </citation>
    <scope>NUCLEOTIDE SEQUENCE [LARGE SCALE GENOMIC DNA]</scope>
    <source>
        <strain evidence="8 9">LMG 23746</strain>
    </source>
</reference>
<keyword evidence="5" id="KW-0472">Membrane</keyword>
<evidence type="ECO:0000256" key="1">
    <source>
        <dbReference type="ARBA" id="ARBA00004533"/>
    </source>
</evidence>
<evidence type="ECO:0000256" key="5">
    <source>
        <dbReference type="ARBA" id="ARBA00023136"/>
    </source>
</evidence>